<name>A0A485WFW4_KLEPN</name>
<evidence type="ECO:0000313" key="1">
    <source>
        <dbReference type="EMBL" id="VGL71019.1"/>
    </source>
</evidence>
<organism evidence="1">
    <name type="scientific">Klebsiella pneumoniae</name>
    <dbReference type="NCBI Taxonomy" id="573"/>
    <lineage>
        <taxon>Bacteria</taxon>
        <taxon>Pseudomonadati</taxon>
        <taxon>Pseudomonadota</taxon>
        <taxon>Gammaproteobacteria</taxon>
        <taxon>Enterobacterales</taxon>
        <taxon>Enterobacteriaceae</taxon>
        <taxon>Klebsiella/Raoultella group</taxon>
        <taxon>Klebsiella</taxon>
        <taxon>Klebsiella pneumoniae complex</taxon>
    </lineage>
</organism>
<dbReference type="EMBL" id="CAAHCR010000003">
    <property type="protein sequence ID" value="VGL71019.1"/>
    <property type="molecule type" value="Genomic_DNA"/>
</dbReference>
<dbReference type="EMBL" id="CAAHCP010000007">
    <property type="protein sequence ID" value="VGL72111.1"/>
    <property type="molecule type" value="Genomic_DNA"/>
</dbReference>
<sequence length="269" mass="29385">MALRHLPMVYLIYLAMEAVLKKILALPLMFFSFSSFSEGVLSTYVQPYPDYLAAYVKTLITVGCEQTLKGGSEDLLIKRATKGMKKDTASYDIVHNTIVLGAGFGNGLKEKGKLITKEKIAIDSCGGAAAYTMMQKEFIKTVVASMTNPEQSQVADSKPKVPASDDGIYRTTAKALAELYSANEVAADDKIDGRNVEITGTVQDITKNFANDVVLKLESDNRFMPVSLSMEDTEKSKASKLKKGQKITITCEKMQLFIGAPSGRNCTFN</sequence>
<proteinExistence type="predicted"/>
<protein>
    <submittedName>
        <fullName evidence="1">tRNA_anti-like</fullName>
    </submittedName>
</protein>
<dbReference type="InterPro" id="IPR024422">
    <property type="entry name" value="Protein_unknown_function_OB"/>
</dbReference>
<accession>A0A485WFW4</accession>
<dbReference type="AlphaFoldDB" id="A0A485WFW4"/>
<dbReference type="RefSeq" id="WP_023279235.1">
    <property type="nucleotide sequence ID" value="NZ_AP026912.1"/>
</dbReference>
<reference evidence="1" key="1">
    <citation type="submission" date="2019-03" db="EMBL/GenBank/DDBJ databases">
        <authorList>
            <consortium name="Pathogen Informatics"/>
        </authorList>
    </citation>
    <scope>NUCLEOTIDE SEQUENCE</scope>
    <source>
        <strain evidence="2">5012STDY7626444</strain>
        <strain evidence="1">5012STDY7626445</strain>
    </source>
</reference>
<gene>
    <name evidence="2" type="ORF">SAMEA4873646_03362</name>
    <name evidence="1" type="ORF">SAMEA4873647_03064</name>
</gene>
<dbReference type="Pfam" id="PF12869">
    <property type="entry name" value="tRNA_anti-like"/>
    <property type="match status" value="1"/>
</dbReference>
<evidence type="ECO:0000313" key="2">
    <source>
        <dbReference type="EMBL" id="VGL72111.1"/>
    </source>
</evidence>